<dbReference type="InterPro" id="IPR036770">
    <property type="entry name" value="Ankyrin_rpt-contain_sf"/>
</dbReference>
<comment type="caution">
    <text evidence="3">The sequence shown here is derived from an EMBL/GenBank/DDBJ whole genome shotgun (WGS) entry which is preliminary data.</text>
</comment>
<dbReference type="SMART" id="SM00248">
    <property type="entry name" value="ANK"/>
    <property type="match status" value="4"/>
</dbReference>
<keyword evidence="2" id="KW-0040">ANK repeat</keyword>
<evidence type="ECO:0000256" key="2">
    <source>
        <dbReference type="ARBA" id="ARBA00023043"/>
    </source>
</evidence>
<name>A0ABR0S8D2_9HYPO</name>
<organism evidence="3 4">
    <name type="scientific">Cladobotryum mycophilum</name>
    <dbReference type="NCBI Taxonomy" id="491253"/>
    <lineage>
        <taxon>Eukaryota</taxon>
        <taxon>Fungi</taxon>
        <taxon>Dikarya</taxon>
        <taxon>Ascomycota</taxon>
        <taxon>Pezizomycotina</taxon>
        <taxon>Sordariomycetes</taxon>
        <taxon>Hypocreomycetidae</taxon>
        <taxon>Hypocreales</taxon>
        <taxon>Hypocreaceae</taxon>
        <taxon>Cladobotryum</taxon>
    </lineage>
</organism>
<gene>
    <name evidence="3" type="ORF">PT974_12171</name>
</gene>
<dbReference type="InterPro" id="IPR051637">
    <property type="entry name" value="Ank_repeat_dom-contain_49"/>
</dbReference>
<keyword evidence="4" id="KW-1185">Reference proteome</keyword>
<evidence type="ECO:0000256" key="1">
    <source>
        <dbReference type="ARBA" id="ARBA00022737"/>
    </source>
</evidence>
<sequence>MESLNLMPMQLAAIRGNREVISFILEQKPSKAFLDTFPEKQLHPVYLAIIYGYVDIAIQLSQNGHALDPKVSSFTLLHLAASEGLLKLVEDLVVHQRYDINEEDKHGLTPLMHYISSPRSLEAPNSTDTALDKLIRLGADVNMTSGPSYTSVRVALLAGRFQMVAKLLDRGYKMKTFPTAYHLHLRQEKILRAWFSKASDHAAQELQLTNKSISCGGISMAKTDCKDIGTLP</sequence>
<reference evidence="3 4" key="1">
    <citation type="submission" date="2024-01" db="EMBL/GenBank/DDBJ databases">
        <title>Complete genome of Cladobotryum mycophilum ATHUM6906.</title>
        <authorList>
            <person name="Christinaki A.C."/>
            <person name="Myridakis A.I."/>
            <person name="Kouvelis V.N."/>
        </authorList>
    </citation>
    <scope>NUCLEOTIDE SEQUENCE [LARGE SCALE GENOMIC DNA]</scope>
    <source>
        <strain evidence="3 4">ATHUM6906</strain>
    </source>
</reference>
<protein>
    <submittedName>
        <fullName evidence="3">Serine/threonine-protein phosphatase 6 regulatory ankyrin repeat subunit C-like protein</fullName>
    </submittedName>
</protein>
<dbReference type="Pfam" id="PF00023">
    <property type="entry name" value="Ank"/>
    <property type="match status" value="1"/>
</dbReference>
<accession>A0ABR0S8D2</accession>
<dbReference type="Proteomes" id="UP001338125">
    <property type="component" value="Unassembled WGS sequence"/>
</dbReference>
<proteinExistence type="predicted"/>
<dbReference type="SUPFAM" id="SSF48403">
    <property type="entry name" value="Ankyrin repeat"/>
    <property type="match status" value="1"/>
</dbReference>
<dbReference type="Gene3D" id="1.25.40.20">
    <property type="entry name" value="Ankyrin repeat-containing domain"/>
    <property type="match status" value="1"/>
</dbReference>
<dbReference type="PANTHER" id="PTHR24180">
    <property type="entry name" value="CYCLIN-DEPENDENT KINASE INHIBITOR 2C-RELATED"/>
    <property type="match status" value="1"/>
</dbReference>
<dbReference type="InterPro" id="IPR002110">
    <property type="entry name" value="Ankyrin_rpt"/>
</dbReference>
<dbReference type="PANTHER" id="PTHR24180:SF45">
    <property type="entry name" value="POLY [ADP-RIBOSE] POLYMERASE TANKYRASE"/>
    <property type="match status" value="1"/>
</dbReference>
<keyword evidence="1" id="KW-0677">Repeat</keyword>
<evidence type="ECO:0000313" key="4">
    <source>
        <dbReference type="Proteomes" id="UP001338125"/>
    </source>
</evidence>
<dbReference type="EMBL" id="JAVFKD010000016">
    <property type="protein sequence ID" value="KAK5988035.1"/>
    <property type="molecule type" value="Genomic_DNA"/>
</dbReference>
<evidence type="ECO:0000313" key="3">
    <source>
        <dbReference type="EMBL" id="KAK5988035.1"/>
    </source>
</evidence>